<gene>
    <name evidence="1" type="ORF">PACLA_8A010349</name>
</gene>
<evidence type="ECO:0000313" key="1">
    <source>
        <dbReference type="EMBL" id="CAB3996677.1"/>
    </source>
</evidence>
<dbReference type="OrthoDB" id="10255632at2759"/>
<proteinExistence type="predicted"/>
<reference evidence="1" key="1">
    <citation type="submission" date="2020-04" db="EMBL/GenBank/DDBJ databases">
        <authorList>
            <person name="Alioto T."/>
            <person name="Alioto T."/>
            <person name="Gomez Garrido J."/>
        </authorList>
    </citation>
    <scope>NUCLEOTIDE SEQUENCE</scope>
    <source>
        <strain evidence="1">A484AB</strain>
    </source>
</reference>
<sequence>MEGERILQKILKGESRQFQDLKNYTAPFEKILDGDILKCIGKKATEYEKLCKYGSFCMKLLRYCIEAISKGKKQANGNQIQEDCFKCAIFGADMLSKLITSGVTLPSEISISGIIKLFFHLIINALKENIVNHLLPITRSLVNITRTAMKSGEDNIIKDSSRLCKQISDHLWNAAIKLSETMDKQHRALLALSLREHSIDLLVVAKLDVCTIIERGLQAGKQFQVDVTGSSERQEGTTFLLTLLSKVIALVESKLEENVQVYSRLEDLCMACCKLTVVPSHVHELLRCFNRLVRKDTKNNGNVFQCILHILLCTLCFRVKEEKELENHQYDLDLKWSAIQKRLRSTFEVLRDLDSNLYVENQISPAINYLGCTFSKIFRTAETSDNLVKIPAEILSTLYDLLLVCYNIQSRVNSKMTSDQNISSCKTWEMIVQPRLALLYLISTVVLKIGPSKPQNSRKTAAKRDYVSIVAEGMKMLDGVVQDVPAAFDQYIHYACNTFNIALMLFNCGQINDATSLARLSCEAGSKWYLAKSDDSNAITKVAMHKKYELLSDCLAEQGHWLESVRTMSVCCQYHMLVIDVCPAERYEYAITWSSRKHDAIKKLDDKSEIHEVQRCNLDDDCRELNGPSLNEEQKCTLLKIELESYKKKGYCTPSDQLYVIEKLFNVYTLRQDKINATLMKLEKVKVKYHMAVQLDNSTSTVSEALQICKDLRGDVTEMLHEQPESIMVKDILASVYFWRFLLQYSLAVYQTKEKIMECSSDLSSEEEELGSPDGTPPFEQGNPLNLTLTDFLLSLHLAMNLWTELVTEVVRADKK</sequence>
<keyword evidence="2" id="KW-1185">Reference proteome</keyword>
<feature type="non-terminal residue" evidence="1">
    <location>
        <position position="816"/>
    </location>
</feature>
<dbReference type="Proteomes" id="UP001152795">
    <property type="component" value="Unassembled WGS sequence"/>
</dbReference>
<organism evidence="1 2">
    <name type="scientific">Paramuricea clavata</name>
    <name type="common">Red gorgonian</name>
    <name type="synonym">Violescent sea-whip</name>
    <dbReference type="NCBI Taxonomy" id="317549"/>
    <lineage>
        <taxon>Eukaryota</taxon>
        <taxon>Metazoa</taxon>
        <taxon>Cnidaria</taxon>
        <taxon>Anthozoa</taxon>
        <taxon>Octocorallia</taxon>
        <taxon>Malacalcyonacea</taxon>
        <taxon>Plexauridae</taxon>
        <taxon>Paramuricea</taxon>
    </lineage>
</organism>
<accession>A0A6S7HSP8</accession>
<dbReference type="EMBL" id="CACRXK020002923">
    <property type="protein sequence ID" value="CAB3996677.1"/>
    <property type="molecule type" value="Genomic_DNA"/>
</dbReference>
<evidence type="ECO:0000313" key="2">
    <source>
        <dbReference type="Proteomes" id="UP001152795"/>
    </source>
</evidence>
<name>A0A6S7HSP8_PARCT</name>
<comment type="caution">
    <text evidence="1">The sequence shown here is derived from an EMBL/GenBank/DDBJ whole genome shotgun (WGS) entry which is preliminary data.</text>
</comment>
<dbReference type="AlphaFoldDB" id="A0A6S7HSP8"/>
<protein>
    <submittedName>
        <fullName evidence="1">Uncharacterized protein</fullName>
    </submittedName>
</protein>